<dbReference type="AlphaFoldDB" id="A0A1T0CVD7"/>
<evidence type="ECO:0000256" key="1">
    <source>
        <dbReference type="SAM" id="Phobius"/>
    </source>
</evidence>
<protein>
    <submittedName>
        <fullName evidence="2">Uncharacterized protein</fullName>
    </submittedName>
</protein>
<keyword evidence="1" id="KW-1133">Transmembrane helix</keyword>
<evidence type="ECO:0000313" key="2">
    <source>
        <dbReference type="EMBL" id="OOS26305.1"/>
    </source>
</evidence>
<dbReference type="OrthoDB" id="5588650at2"/>
<name>A0A1T0CVD7_9GAMM</name>
<reference evidence="2 3" key="1">
    <citation type="submission" date="2017-02" db="EMBL/GenBank/DDBJ databases">
        <title>Draft genome sequence of Moraxella pluranimalium CCUG 54913T type strain.</title>
        <authorList>
            <person name="Salva-Serra F."/>
            <person name="Engstrom-Jakobsson H."/>
            <person name="Thorell K."/>
            <person name="Jaen-Luchoro D."/>
            <person name="Gonzales-Siles L."/>
            <person name="Karlsson R."/>
            <person name="Yazdan S."/>
            <person name="Boulund F."/>
            <person name="Johnning A."/>
            <person name="Engstrand L."/>
            <person name="Kristiansson E."/>
            <person name="Moore E."/>
        </authorList>
    </citation>
    <scope>NUCLEOTIDE SEQUENCE [LARGE SCALE GENOMIC DNA]</scope>
    <source>
        <strain evidence="2 3">CCUG 54913</strain>
    </source>
</reference>
<keyword evidence="1" id="KW-0472">Membrane</keyword>
<keyword evidence="1" id="KW-0812">Transmembrane</keyword>
<dbReference type="EMBL" id="MUYU01000002">
    <property type="protein sequence ID" value="OOS26305.1"/>
    <property type="molecule type" value="Genomic_DNA"/>
</dbReference>
<comment type="caution">
    <text evidence="2">The sequence shown here is derived from an EMBL/GenBank/DDBJ whole genome shotgun (WGS) entry which is preliminary data.</text>
</comment>
<gene>
    <name evidence="2" type="ORF">B0680_00540</name>
</gene>
<proteinExistence type="predicted"/>
<dbReference type="Proteomes" id="UP000189800">
    <property type="component" value="Unassembled WGS sequence"/>
</dbReference>
<keyword evidence="3" id="KW-1185">Reference proteome</keyword>
<organism evidence="2 3">
    <name type="scientific">Moraxella pluranimalium</name>
    <dbReference type="NCBI Taxonomy" id="470453"/>
    <lineage>
        <taxon>Bacteria</taxon>
        <taxon>Pseudomonadati</taxon>
        <taxon>Pseudomonadota</taxon>
        <taxon>Gammaproteobacteria</taxon>
        <taxon>Moraxellales</taxon>
        <taxon>Moraxellaceae</taxon>
        <taxon>Moraxella</taxon>
    </lineage>
</organism>
<sequence length="113" mass="13508">MKLTKERRKQFFNQYRWIYALPNGSCLLLFIYGNQMIARHYGFDRQGAWMTWGQFLAVGLVLWLAGRVVDAVLGRYAHQWGDVMLTKMNRWAKYLWWLMLIGLVMGWVFGLIR</sequence>
<accession>A0A1T0CVD7</accession>
<feature type="transmembrane region" description="Helical" evidence="1">
    <location>
        <begin position="52"/>
        <end position="73"/>
    </location>
</feature>
<dbReference type="RefSeq" id="WP_078253104.1">
    <property type="nucleotide sequence ID" value="NZ_MUYU01000002.1"/>
</dbReference>
<feature type="transmembrane region" description="Helical" evidence="1">
    <location>
        <begin position="94"/>
        <end position="112"/>
    </location>
</feature>
<feature type="transmembrane region" description="Helical" evidence="1">
    <location>
        <begin position="12"/>
        <end position="32"/>
    </location>
</feature>
<evidence type="ECO:0000313" key="3">
    <source>
        <dbReference type="Proteomes" id="UP000189800"/>
    </source>
</evidence>